<dbReference type="Gene3D" id="3.40.970.10">
    <property type="entry name" value="Ribonuclease H1, N-terminal domain"/>
    <property type="match status" value="1"/>
</dbReference>
<name>M9LZ41_PSEA3</name>
<evidence type="ECO:0000313" key="4">
    <source>
        <dbReference type="EMBL" id="GAC72525.1"/>
    </source>
</evidence>
<organism evidence="4 5">
    <name type="scientific">Pseudozyma antarctica (strain T-34)</name>
    <name type="common">Yeast</name>
    <name type="synonym">Candida antarctica</name>
    <dbReference type="NCBI Taxonomy" id="1151754"/>
    <lineage>
        <taxon>Eukaryota</taxon>
        <taxon>Fungi</taxon>
        <taxon>Dikarya</taxon>
        <taxon>Basidiomycota</taxon>
        <taxon>Ustilaginomycotina</taxon>
        <taxon>Ustilaginomycetes</taxon>
        <taxon>Ustilaginales</taxon>
        <taxon>Ustilaginaceae</taxon>
        <taxon>Moesziomyces</taxon>
    </lineage>
</organism>
<dbReference type="OrthoDB" id="2555129at2759"/>
<gene>
    <name evidence="4" type="ORF">PANT_7c00145</name>
</gene>
<dbReference type="CDD" id="cd06587">
    <property type="entry name" value="VOC"/>
    <property type="match status" value="1"/>
</dbReference>
<feature type="domain" description="Glyoxalase/fosfomycin resistance/dioxygenase" evidence="2">
    <location>
        <begin position="381"/>
        <end position="417"/>
    </location>
</feature>
<dbReference type="Pfam" id="PF00903">
    <property type="entry name" value="Glyoxalase"/>
    <property type="match status" value="1"/>
</dbReference>
<dbReference type="Gene3D" id="3.10.180.10">
    <property type="entry name" value="2,3-Dihydroxybiphenyl 1,2-Dioxygenase, domain 1"/>
    <property type="match status" value="1"/>
</dbReference>
<feature type="compositionally biased region" description="Polar residues" evidence="1">
    <location>
        <begin position="26"/>
        <end position="50"/>
    </location>
</feature>
<accession>M9LZ41</accession>
<protein>
    <submittedName>
        <fullName evidence="4">Uncharacterized protein</fullName>
    </submittedName>
</protein>
<dbReference type="InterPro" id="IPR037056">
    <property type="entry name" value="RNase_H1_N_sf"/>
</dbReference>
<dbReference type="SUPFAM" id="SSF55658">
    <property type="entry name" value="L9 N-domain-like"/>
    <property type="match status" value="1"/>
</dbReference>
<dbReference type="AlphaFoldDB" id="M9LZ41"/>
<feature type="region of interest" description="Disordered" evidence="1">
    <location>
        <begin position="1"/>
        <end position="54"/>
    </location>
</feature>
<feature type="region of interest" description="Disordered" evidence="1">
    <location>
        <begin position="461"/>
        <end position="492"/>
    </location>
</feature>
<proteinExistence type="predicted"/>
<evidence type="ECO:0000259" key="3">
    <source>
        <dbReference type="Pfam" id="PF01693"/>
    </source>
</evidence>
<dbReference type="InterPro" id="IPR029068">
    <property type="entry name" value="Glyas_Bleomycin-R_OHBP_Dase"/>
</dbReference>
<dbReference type="InterPro" id="IPR004360">
    <property type="entry name" value="Glyas_Fos-R_dOase_dom"/>
</dbReference>
<reference evidence="5" key="1">
    <citation type="journal article" date="2013" name="Genome Announc.">
        <title>Genome sequence of the basidiomycetous yeast Pseudozyma antarctica T-34, a producer of the glycolipid biosurfactants mannosylerythritol lipids.</title>
        <authorList>
            <person name="Morita T."/>
            <person name="Koike H."/>
            <person name="Koyama Y."/>
            <person name="Hagiwara H."/>
            <person name="Ito E."/>
            <person name="Fukuoka T."/>
            <person name="Imura T."/>
            <person name="Machida M."/>
            <person name="Kitamoto D."/>
        </authorList>
    </citation>
    <scope>NUCLEOTIDE SEQUENCE [LARGE SCALE GENOMIC DNA]</scope>
    <source>
        <strain evidence="5">T-34</strain>
    </source>
</reference>
<feature type="domain" description="Ribonuclease H1 N-terminal" evidence="3">
    <location>
        <begin position="225"/>
        <end position="267"/>
    </location>
</feature>
<dbReference type="InterPro" id="IPR011320">
    <property type="entry name" value="RNase_H1_N"/>
</dbReference>
<dbReference type="EMBL" id="DF196773">
    <property type="protein sequence ID" value="GAC72525.1"/>
    <property type="molecule type" value="Genomic_DNA"/>
</dbReference>
<dbReference type="Pfam" id="PF01693">
    <property type="entry name" value="Cauli_VI"/>
    <property type="match status" value="1"/>
</dbReference>
<feature type="region of interest" description="Disordered" evidence="1">
    <location>
        <begin position="89"/>
        <end position="117"/>
    </location>
</feature>
<sequence length="601" mass="64855">MGERNSILFGKLTLRPKRRSVELAASSPSSGRPKSTPNSTSTAEGPTSFSGPADYGLGYSSINHVCSASYRGNRKSRMPHSHAIERPATAEAHAGHEFGRSSTSRNPRRLNKLGSPHADEQPLFVSIVHEALPAPRIQSTVRARCSSTNSARISSSPPKAVAPLARPQSPFAINSSASQPCFTTIVSERVAVRQPQSDDDSDVDQPPRYDVVVDPAGTASVDSLFYAVGRGWKKGIYTTKEEAQRQIRNFPGPLLQQFHDRAEAERFLANAGRFSSQPPKKDDDDWEDELAERTRIFAGLDPNSELARRRSTGMSAERREAQRKSRMHFAMHSPILAQDVPLLSPPLSLCSKLSDDLPISPIEDSKASGVGPAPSSFKGMTLLPVKDLASSMAFYTRVLGFSCLSHTEDVQAVMGSSAATVCLRSLRHAPPPTAVSNFSRLSLISTAQNGARIDPLGSGYAVLPPTPEEQPEQTQSWLPPSPESLSHSCTEPGPLKLPATSLSLRSAASAPSGATVLVECSGDLEAMHSLLTAKLNEWRLDQAKAMHDSFGVAHLSDSARLLGGIQQTPWDAQELHLCDLDGHRIIYTTPLLRTATEASLI</sequence>
<evidence type="ECO:0000313" key="5">
    <source>
        <dbReference type="Proteomes" id="UP000011976"/>
    </source>
</evidence>
<dbReference type="InterPro" id="IPR009027">
    <property type="entry name" value="Ribosomal_bL9/RNase_H1_N"/>
</dbReference>
<dbReference type="Proteomes" id="UP000011976">
    <property type="component" value="Unassembled WGS sequence"/>
</dbReference>
<evidence type="ECO:0000259" key="2">
    <source>
        <dbReference type="Pfam" id="PF00903"/>
    </source>
</evidence>
<dbReference type="SUPFAM" id="SSF54593">
    <property type="entry name" value="Glyoxalase/Bleomycin resistance protein/Dihydroxybiphenyl dioxygenase"/>
    <property type="match status" value="1"/>
</dbReference>
<evidence type="ECO:0000256" key="1">
    <source>
        <dbReference type="SAM" id="MobiDB-lite"/>
    </source>
</evidence>